<dbReference type="RefSeq" id="WP_232398693.1">
    <property type="nucleotide sequence ID" value="NZ_CP102173.1"/>
</dbReference>
<accession>A0ABY5MCG1</accession>
<feature type="transmembrane region" description="Helical" evidence="1">
    <location>
        <begin position="121"/>
        <end position="142"/>
    </location>
</feature>
<evidence type="ECO:0000313" key="4">
    <source>
        <dbReference type="EMBL" id="UUP14811.1"/>
    </source>
</evidence>
<feature type="transmembrane region" description="Helical" evidence="1">
    <location>
        <begin position="296"/>
        <end position="317"/>
    </location>
</feature>
<protein>
    <submittedName>
        <fullName evidence="4">DUF418 domain-containing protein</fullName>
    </submittedName>
</protein>
<evidence type="ECO:0000313" key="5">
    <source>
        <dbReference type="Proteomes" id="UP001316184"/>
    </source>
</evidence>
<dbReference type="EMBL" id="CP102173">
    <property type="protein sequence ID" value="UUP14811.1"/>
    <property type="molecule type" value="Genomic_DNA"/>
</dbReference>
<feature type="transmembrane region" description="Helical" evidence="1">
    <location>
        <begin position="12"/>
        <end position="31"/>
    </location>
</feature>
<gene>
    <name evidence="4" type="ORF">NQV15_05735</name>
</gene>
<feature type="transmembrane region" description="Helical" evidence="1">
    <location>
        <begin position="337"/>
        <end position="355"/>
    </location>
</feature>
<dbReference type="InterPro" id="IPR012429">
    <property type="entry name" value="HGSNAT_cat"/>
</dbReference>
<evidence type="ECO:0000259" key="2">
    <source>
        <dbReference type="Pfam" id="PF04235"/>
    </source>
</evidence>
<dbReference type="PANTHER" id="PTHR30590">
    <property type="entry name" value="INNER MEMBRANE PROTEIN"/>
    <property type="match status" value="1"/>
</dbReference>
<dbReference type="PANTHER" id="PTHR30590:SF2">
    <property type="entry name" value="INNER MEMBRANE PROTEIN"/>
    <property type="match status" value="1"/>
</dbReference>
<feature type="transmembrane region" description="Helical" evidence="1">
    <location>
        <begin position="95"/>
        <end position="114"/>
    </location>
</feature>
<feature type="domain" description="Heparan-alpha-glucosaminide N-acetyltransferase catalytic" evidence="3">
    <location>
        <begin position="6"/>
        <end position="201"/>
    </location>
</feature>
<dbReference type="Pfam" id="PF07786">
    <property type="entry name" value="HGSNAT_cat"/>
    <property type="match status" value="1"/>
</dbReference>
<feature type="transmembrane region" description="Helical" evidence="1">
    <location>
        <begin position="167"/>
        <end position="188"/>
    </location>
</feature>
<dbReference type="Proteomes" id="UP001316184">
    <property type="component" value="Chromosome"/>
</dbReference>
<organism evidence="4 5">
    <name type="scientific">Aeromicrobium wangtongii</name>
    <dbReference type="NCBI Taxonomy" id="2969247"/>
    <lineage>
        <taxon>Bacteria</taxon>
        <taxon>Bacillati</taxon>
        <taxon>Actinomycetota</taxon>
        <taxon>Actinomycetes</taxon>
        <taxon>Propionibacteriales</taxon>
        <taxon>Nocardioidaceae</taxon>
        <taxon>Aeromicrobium</taxon>
    </lineage>
</organism>
<dbReference type="InterPro" id="IPR007349">
    <property type="entry name" value="DUF418"/>
</dbReference>
<keyword evidence="5" id="KW-1185">Reference proteome</keyword>
<name>A0ABY5MCG1_9ACTN</name>
<feature type="transmembrane region" description="Helical" evidence="1">
    <location>
        <begin position="37"/>
        <end position="60"/>
    </location>
</feature>
<dbReference type="Pfam" id="PF04235">
    <property type="entry name" value="DUF418"/>
    <property type="match status" value="1"/>
</dbReference>
<feature type="transmembrane region" description="Helical" evidence="1">
    <location>
        <begin position="264"/>
        <end position="284"/>
    </location>
</feature>
<evidence type="ECO:0000256" key="1">
    <source>
        <dbReference type="SAM" id="Phobius"/>
    </source>
</evidence>
<sequence length="397" mass="42702">MARAPRVDAVDVARGVALLGMMFVHLGPRWTEQNPPIGQMIAGGRAAPLFALLAGVALSLVHRRDPRGTGSVTATCIRGVVLIVLGLVLGSLNGMPVYVILAFYGLLIVMALPFRRLPARTLIPLGLVWAVVAPVLLLWLQIEHGPVVSDQAELSDAWPPWNLLAELVVWGEYPAGVWFAYVLVGLGIGRLDLGDLRTSLRVLAGGALLLAGSLVIGAAAIARGVFDDLAVQGWRQLFVLSPYPYAPASWPELWLVGEHTSRPLNVLGAIGSALVVIGLCALATRAPWGRTVLSPLRAAGAMTLTLYTVHVLWTWRLAVHAADSVDPAAQIGSYGDWLLQVVVLGTFAVVWRRWVGRGPLESAVRLISLPQTWQWERKNAPDDEVRGVSATAERSED</sequence>
<keyword evidence="1" id="KW-1133">Transmembrane helix</keyword>
<reference evidence="4 5" key="1">
    <citation type="submission" date="2022-08" db="EMBL/GenBank/DDBJ databases">
        <title>novel species in genus Aeromicrobium.</title>
        <authorList>
            <person name="Ye L."/>
        </authorList>
    </citation>
    <scope>NUCLEOTIDE SEQUENCE [LARGE SCALE GENOMIC DNA]</scope>
    <source>
        <strain evidence="5">zg-Y1379</strain>
    </source>
</reference>
<keyword evidence="1" id="KW-0472">Membrane</keyword>
<feature type="transmembrane region" description="Helical" evidence="1">
    <location>
        <begin position="200"/>
        <end position="222"/>
    </location>
</feature>
<feature type="transmembrane region" description="Helical" evidence="1">
    <location>
        <begin position="72"/>
        <end position="89"/>
    </location>
</feature>
<keyword evidence="1" id="KW-0812">Transmembrane</keyword>
<evidence type="ECO:0000259" key="3">
    <source>
        <dbReference type="Pfam" id="PF07786"/>
    </source>
</evidence>
<feature type="domain" description="DUF418" evidence="2">
    <location>
        <begin position="256"/>
        <end position="366"/>
    </location>
</feature>
<dbReference type="InterPro" id="IPR052529">
    <property type="entry name" value="Bact_Transport_Assoc"/>
</dbReference>
<proteinExistence type="predicted"/>